<dbReference type="Proteomes" id="UP000070133">
    <property type="component" value="Unassembled WGS sequence"/>
</dbReference>
<gene>
    <name evidence="1" type="ORF">AC578_3172</name>
</gene>
<dbReference type="EMBL" id="LFZN01000070">
    <property type="protein sequence ID" value="KXT00601.1"/>
    <property type="molecule type" value="Genomic_DNA"/>
</dbReference>
<accession>A0A139HDP9</accession>
<proteinExistence type="predicted"/>
<dbReference type="STRING" id="321146.A0A139HDP9"/>
<dbReference type="SUPFAM" id="SSF51182">
    <property type="entry name" value="RmlC-like cupins"/>
    <property type="match status" value="1"/>
</dbReference>
<keyword evidence="2" id="KW-1185">Reference proteome</keyword>
<evidence type="ECO:0000313" key="1">
    <source>
        <dbReference type="EMBL" id="KXT00601.1"/>
    </source>
</evidence>
<name>A0A139HDP9_9PEZI</name>
<organism evidence="1 2">
    <name type="scientific">Pseudocercospora eumusae</name>
    <dbReference type="NCBI Taxonomy" id="321146"/>
    <lineage>
        <taxon>Eukaryota</taxon>
        <taxon>Fungi</taxon>
        <taxon>Dikarya</taxon>
        <taxon>Ascomycota</taxon>
        <taxon>Pezizomycotina</taxon>
        <taxon>Dothideomycetes</taxon>
        <taxon>Dothideomycetidae</taxon>
        <taxon>Mycosphaerellales</taxon>
        <taxon>Mycosphaerellaceae</taxon>
        <taxon>Pseudocercospora</taxon>
    </lineage>
</organism>
<sequence>MVSLVRLKRYVKCAHFASKHLCSGHPWLTWDDAACYHLTSTLEPRTESFKTVLTPGNATIFPAGSVHMMYNNGKHLSLQYEDAQLVSAPNNEDTDTLNIGQISVNDFPLDYVNAAFGSNLASQQTKSKMIPVGTMWSIVGLC</sequence>
<reference evidence="1 2" key="1">
    <citation type="submission" date="2015-07" db="EMBL/GenBank/DDBJ databases">
        <title>Comparative genomics of the Sigatoka disease complex on banana suggests a link between parallel evolutionary changes in Pseudocercospora fijiensis and Pseudocercospora eumusae and increased virulence on the banana host.</title>
        <authorList>
            <person name="Chang T.-C."/>
            <person name="Salvucci A."/>
            <person name="Crous P.W."/>
            <person name="Stergiopoulos I."/>
        </authorList>
    </citation>
    <scope>NUCLEOTIDE SEQUENCE [LARGE SCALE GENOMIC DNA]</scope>
    <source>
        <strain evidence="1 2">CBS 114824</strain>
    </source>
</reference>
<evidence type="ECO:0000313" key="2">
    <source>
        <dbReference type="Proteomes" id="UP000070133"/>
    </source>
</evidence>
<dbReference type="InterPro" id="IPR011051">
    <property type="entry name" value="RmlC_Cupin_sf"/>
</dbReference>
<dbReference type="InterPro" id="IPR014710">
    <property type="entry name" value="RmlC-like_jellyroll"/>
</dbReference>
<protein>
    <submittedName>
        <fullName evidence="1">Uncharacterized protein</fullName>
    </submittedName>
</protein>
<dbReference type="OrthoDB" id="1921208at2759"/>
<comment type="caution">
    <text evidence="1">The sequence shown here is derived from an EMBL/GenBank/DDBJ whole genome shotgun (WGS) entry which is preliminary data.</text>
</comment>
<dbReference type="AlphaFoldDB" id="A0A139HDP9"/>
<dbReference type="Gene3D" id="2.60.120.10">
    <property type="entry name" value="Jelly Rolls"/>
    <property type="match status" value="1"/>
</dbReference>